<gene>
    <name evidence="2" type="ORF">LF1_04870</name>
</gene>
<dbReference type="InterPro" id="IPR001763">
    <property type="entry name" value="Rhodanese-like_dom"/>
</dbReference>
<dbReference type="InterPro" id="IPR036873">
    <property type="entry name" value="Rhodanese-like_dom_sf"/>
</dbReference>
<evidence type="ECO:0000313" key="2">
    <source>
        <dbReference type="EMBL" id="KAA1257996.1"/>
    </source>
</evidence>
<protein>
    <submittedName>
        <fullName evidence="2">Molybdopterin biosynthesis protein MoeB</fullName>
    </submittedName>
</protein>
<reference evidence="2 3" key="1">
    <citation type="submission" date="2019-08" db="EMBL/GenBank/DDBJ databases">
        <title>Deep-cultivation of Planctomycetes and their phenomic and genomic characterization uncovers novel biology.</title>
        <authorList>
            <person name="Wiegand S."/>
            <person name="Jogler M."/>
            <person name="Boedeker C."/>
            <person name="Pinto D."/>
            <person name="Vollmers J."/>
            <person name="Rivas-Marin E."/>
            <person name="Kohn T."/>
            <person name="Peeters S.H."/>
            <person name="Heuer A."/>
            <person name="Rast P."/>
            <person name="Oberbeckmann S."/>
            <person name="Bunk B."/>
            <person name="Jeske O."/>
            <person name="Meyerdierks A."/>
            <person name="Storesund J.E."/>
            <person name="Kallscheuer N."/>
            <person name="Luecker S."/>
            <person name="Lage O.M."/>
            <person name="Pohl T."/>
            <person name="Merkel B.J."/>
            <person name="Hornburger P."/>
            <person name="Mueller R.-W."/>
            <person name="Bruemmer F."/>
            <person name="Labrenz M."/>
            <person name="Spormann A.M."/>
            <person name="Op Den Camp H."/>
            <person name="Overmann J."/>
            <person name="Amann R."/>
            <person name="Jetten M.S.M."/>
            <person name="Mascher T."/>
            <person name="Medema M.H."/>
            <person name="Devos D.P."/>
            <person name="Kaster A.-K."/>
            <person name="Ovreas L."/>
            <person name="Rohde M."/>
            <person name="Galperin M.Y."/>
            <person name="Jogler C."/>
        </authorList>
    </citation>
    <scope>NUCLEOTIDE SEQUENCE [LARGE SCALE GENOMIC DNA]</scope>
    <source>
        <strain evidence="2 3">LF1</strain>
    </source>
</reference>
<proteinExistence type="predicted"/>
<dbReference type="Proteomes" id="UP000322699">
    <property type="component" value="Unassembled WGS sequence"/>
</dbReference>
<dbReference type="EMBL" id="VRLW01000001">
    <property type="protein sequence ID" value="KAA1257996.1"/>
    <property type="molecule type" value="Genomic_DNA"/>
</dbReference>
<keyword evidence="3" id="KW-1185">Reference proteome</keyword>
<comment type="caution">
    <text evidence="2">The sequence shown here is derived from an EMBL/GenBank/DDBJ whole genome shotgun (WGS) entry which is preliminary data.</text>
</comment>
<dbReference type="CDD" id="cd00158">
    <property type="entry name" value="RHOD"/>
    <property type="match status" value="1"/>
</dbReference>
<dbReference type="Pfam" id="PF00581">
    <property type="entry name" value="Rhodanese"/>
    <property type="match status" value="1"/>
</dbReference>
<dbReference type="Gene3D" id="3.40.250.10">
    <property type="entry name" value="Rhodanese-like domain"/>
    <property type="match status" value="1"/>
</dbReference>
<dbReference type="AlphaFoldDB" id="A0A5B1CBR3"/>
<feature type="domain" description="Rhodanese" evidence="1">
    <location>
        <begin position="44"/>
        <end position="128"/>
    </location>
</feature>
<evidence type="ECO:0000313" key="3">
    <source>
        <dbReference type="Proteomes" id="UP000322699"/>
    </source>
</evidence>
<dbReference type="SUPFAM" id="SSF52821">
    <property type="entry name" value="Rhodanese/Cell cycle control phosphatase"/>
    <property type="match status" value="1"/>
</dbReference>
<sequence>MSLGDGIIRLCDAGFGTIEAVRRLLGRPKVETIATSELQAAMSSGDSPVLIDVRSDSERAVSRIPGAIAQQEYEDHTEELAGRRVVAYCTVGGRSYLFARKLAAGGVDAVNYRDSILGWCRAGLPLESPDGKATNEVHPYWRIFHVPDEYEMKTEPSNEQGD</sequence>
<organism evidence="2 3">
    <name type="scientific">Rubripirellula obstinata</name>
    <dbReference type="NCBI Taxonomy" id="406547"/>
    <lineage>
        <taxon>Bacteria</taxon>
        <taxon>Pseudomonadati</taxon>
        <taxon>Planctomycetota</taxon>
        <taxon>Planctomycetia</taxon>
        <taxon>Pirellulales</taxon>
        <taxon>Pirellulaceae</taxon>
        <taxon>Rubripirellula</taxon>
    </lineage>
</organism>
<evidence type="ECO:0000259" key="1">
    <source>
        <dbReference type="PROSITE" id="PS50206"/>
    </source>
</evidence>
<dbReference type="PROSITE" id="PS50206">
    <property type="entry name" value="RHODANESE_3"/>
    <property type="match status" value="1"/>
</dbReference>
<accession>A0A5B1CBR3</accession>
<dbReference type="OrthoDB" id="274952at2"/>
<dbReference type="SMART" id="SM00450">
    <property type="entry name" value="RHOD"/>
    <property type="match status" value="1"/>
</dbReference>
<name>A0A5B1CBR3_9BACT</name>
<dbReference type="RefSeq" id="WP_084422409.1">
    <property type="nucleotide sequence ID" value="NZ_LWSK01000014.1"/>
</dbReference>